<evidence type="ECO:0000313" key="1">
    <source>
        <dbReference type="EMBL" id="MPC41461.1"/>
    </source>
</evidence>
<gene>
    <name evidence="1" type="ORF">E2C01_035053</name>
</gene>
<keyword evidence="2" id="KW-1185">Reference proteome</keyword>
<sequence length="127" mass="14551">MPCVKQCRCSHLPGRLTKHMHQTSMPSFRVQCMLQRLTRSKLVTIDHSLDVGCFPVWSERSEPWRGESLLPAAAPWMCPTMQGNGRRLTGTLLSRSRWNNASCGLWVPFSLSLMEGKFTDPILRHFH</sequence>
<protein>
    <submittedName>
        <fullName evidence="1">Uncharacterized protein</fullName>
    </submittedName>
</protein>
<dbReference type="EMBL" id="VSRR010005064">
    <property type="protein sequence ID" value="MPC41461.1"/>
    <property type="molecule type" value="Genomic_DNA"/>
</dbReference>
<accession>A0A5B7F352</accession>
<proteinExistence type="predicted"/>
<dbReference type="Proteomes" id="UP000324222">
    <property type="component" value="Unassembled WGS sequence"/>
</dbReference>
<dbReference type="AlphaFoldDB" id="A0A5B7F352"/>
<comment type="caution">
    <text evidence="1">The sequence shown here is derived from an EMBL/GenBank/DDBJ whole genome shotgun (WGS) entry which is preliminary data.</text>
</comment>
<evidence type="ECO:0000313" key="2">
    <source>
        <dbReference type="Proteomes" id="UP000324222"/>
    </source>
</evidence>
<organism evidence="1 2">
    <name type="scientific">Portunus trituberculatus</name>
    <name type="common">Swimming crab</name>
    <name type="synonym">Neptunus trituberculatus</name>
    <dbReference type="NCBI Taxonomy" id="210409"/>
    <lineage>
        <taxon>Eukaryota</taxon>
        <taxon>Metazoa</taxon>
        <taxon>Ecdysozoa</taxon>
        <taxon>Arthropoda</taxon>
        <taxon>Crustacea</taxon>
        <taxon>Multicrustacea</taxon>
        <taxon>Malacostraca</taxon>
        <taxon>Eumalacostraca</taxon>
        <taxon>Eucarida</taxon>
        <taxon>Decapoda</taxon>
        <taxon>Pleocyemata</taxon>
        <taxon>Brachyura</taxon>
        <taxon>Eubrachyura</taxon>
        <taxon>Portunoidea</taxon>
        <taxon>Portunidae</taxon>
        <taxon>Portuninae</taxon>
        <taxon>Portunus</taxon>
    </lineage>
</organism>
<name>A0A5B7F352_PORTR</name>
<reference evidence="1 2" key="1">
    <citation type="submission" date="2019-05" db="EMBL/GenBank/DDBJ databases">
        <title>Another draft genome of Portunus trituberculatus and its Hox gene families provides insights of decapod evolution.</title>
        <authorList>
            <person name="Jeong J.-H."/>
            <person name="Song I."/>
            <person name="Kim S."/>
            <person name="Choi T."/>
            <person name="Kim D."/>
            <person name="Ryu S."/>
            <person name="Kim W."/>
        </authorList>
    </citation>
    <scope>NUCLEOTIDE SEQUENCE [LARGE SCALE GENOMIC DNA]</scope>
    <source>
        <tissue evidence="1">Muscle</tissue>
    </source>
</reference>